<dbReference type="Proteomes" id="UP000006190">
    <property type="component" value="Unassembled WGS sequence"/>
</dbReference>
<organism evidence="2 3">
    <name type="scientific">Facklamia languida CCUG 37842</name>
    <dbReference type="NCBI Taxonomy" id="883113"/>
    <lineage>
        <taxon>Bacteria</taxon>
        <taxon>Bacillati</taxon>
        <taxon>Bacillota</taxon>
        <taxon>Bacilli</taxon>
        <taxon>Lactobacillales</taxon>
        <taxon>Aerococcaceae</taxon>
        <taxon>Facklamia</taxon>
    </lineage>
</organism>
<keyword evidence="3" id="KW-1185">Reference proteome</keyword>
<dbReference type="GO" id="GO:0016491">
    <property type="term" value="F:oxidoreductase activity"/>
    <property type="evidence" value="ECO:0007669"/>
    <property type="project" value="InterPro"/>
</dbReference>
<protein>
    <recommendedName>
        <fullName evidence="1">NADPH-dependent FMN reductase-like domain-containing protein</fullName>
    </recommendedName>
</protein>
<dbReference type="GO" id="GO:0010181">
    <property type="term" value="F:FMN binding"/>
    <property type="evidence" value="ECO:0007669"/>
    <property type="project" value="TreeGrafter"/>
</dbReference>
<proteinExistence type="predicted"/>
<dbReference type="GO" id="GO:0005829">
    <property type="term" value="C:cytosol"/>
    <property type="evidence" value="ECO:0007669"/>
    <property type="project" value="TreeGrafter"/>
</dbReference>
<dbReference type="OrthoDB" id="9812295at2"/>
<dbReference type="PATRIC" id="fig|883113.3.peg.1225"/>
<dbReference type="PANTHER" id="PTHR30543">
    <property type="entry name" value="CHROMATE REDUCTASE"/>
    <property type="match status" value="1"/>
</dbReference>
<dbReference type="InterPro" id="IPR005025">
    <property type="entry name" value="FMN_Rdtase-like_dom"/>
</dbReference>
<dbReference type="Pfam" id="PF03358">
    <property type="entry name" value="FMN_red"/>
    <property type="match status" value="1"/>
</dbReference>
<sequence length="204" mass="22978">MKLVGIVGSNSNHSYNRMLLQYIQTRYADRFELELLEIKDVPMFNVSQDQSNHPTLLYLNQAIKEADGVVIATPEHLYTIPTALKSTLEWLSYRLRPFLNKPVYVIGASYQDQGTSTAQLHLRQIMQAPGLNAYVLPGNEFLLGLAQEKFDQKGELIDAKSIELLDQGLAKFLRFVQIIKAIEVDEGRLAAILEEVEDPSAGDE</sequence>
<dbReference type="STRING" id="883113.HMPREF9708_01229"/>
<dbReference type="InterPro" id="IPR050712">
    <property type="entry name" value="NAD(P)H-dep_reductase"/>
</dbReference>
<dbReference type="InterPro" id="IPR029039">
    <property type="entry name" value="Flavoprotein-like_sf"/>
</dbReference>
<dbReference type="RefSeq" id="WP_006309428.1">
    <property type="nucleotide sequence ID" value="NZ_JH601133.1"/>
</dbReference>
<comment type="caution">
    <text evidence="2">The sequence shown here is derived from an EMBL/GenBank/DDBJ whole genome shotgun (WGS) entry which is preliminary data.</text>
</comment>
<feature type="domain" description="NADPH-dependent FMN reductase-like" evidence="1">
    <location>
        <begin position="1"/>
        <end position="146"/>
    </location>
</feature>
<dbReference type="SUPFAM" id="SSF52218">
    <property type="entry name" value="Flavoproteins"/>
    <property type="match status" value="1"/>
</dbReference>
<reference evidence="2 3" key="1">
    <citation type="submission" date="2012-01" db="EMBL/GenBank/DDBJ databases">
        <title>The Genome Sequence of Facklamia languida CCUG 37842.</title>
        <authorList>
            <consortium name="The Broad Institute Genome Sequencing Platform"/>
            <person name="Earl A."/>
            <person name="Ward D."/>
            <person name="Feldgarden M."/>
            <person name="Gevers D."/>
            <person name="Huys G."/>
            <person name="Young S.K."/>
            <person name="Zeng Q."/>
            <person name="Gargeya S."/>
            <person name="Fitzgerald M."/>
            <person name="Haas B."/>
            <person name="Abouelleil A."/>
            <person name="Alvarado L."/>
            <person name="Arachchi H.M."/>
            <person name="Berlin A."/>
            <person name="Chapman S.B."/>
            <person name="Gearin G."/>
            <person name="Goldberg J."/>
            <person name="Griggs A."/>
            <person name="Gujja S."/>
            <person name="Hansen M."/>
            <person name="Heiman D."/>
            <person name="Howarth C."/>
            <person name="Larimer J."/>
            <person name="Lui A."/>
            <person name="MacDonald P.J.P."/>
            <person name="McCowen C."/>
            <person name="Montmayeur A."/>
            <person name="Murphy C."/>
            <person name="Neiman D."/>
            <person name="Pearson M."/>
            <person name="Priest M."/>
            <person name="Roberts A."/>
            <person name="Saif S."/>
            <person name="Shea T."/>
            <person name="Sisk P."/>
            <person name="Stolte C."/>
            <person name="Sykes S."/>
            <person name="Wortman J."/>
            <person name="Nusbaum C."/>
            <person name="Birren B."/>
        </authorList>
    </citation>
    <scope>NUCLEOTIDE SEQUENCE [LARGE SCALE GENOMIC DNA]</scope>
    <source>
        <strain evidence="2 3">CCUG 37842</strain>
    </source>
</reference>
<dbReference type="PANTHER" id="PTHR30543:SF21">
    <property type="entry name" value="NAD(P)H-DEPENDENT FMN REDUCTASE LOT6"/>
    <property type="match status" value="1"/>
</dbReference>
<dbReference type="HOGENOM" id="CLU_055322_4_0_9"/>
<dbReference type="AlphaFoldDB" id="H3NK40"/>
<evidence type="ECO:0000313" key="2">
    <source>
        <dbReference type="EMBL" id="EHR36557.1"/>
    </source>
</evidence>
<gene>
    <name evidence="2" type="ORF">HMPREF9708_01229</name>
</gene>
<dbReference type="EMBL" id="AGEG01000014">
    <property type="protein sequence ID" value="EHR36557.1"/>
    <property type="molecule type" value="Genomic_DNA"/>
</dbReference>
<accession>H3NK40</accession>
<name>H3NK40_9LACT</name>
<evidence type="ECO:0000259" key="1">
    <source>
        <dbReference type="Pfam" id="PF03358"/>
    </source>
</evidence>
<dbReference type="Gene3D" id="3.40.50.360">
    <property type="match status" value="1"/>
</dbReference>
<evidence type="ECO:0000313" key="3">
    <source>
        <dbReference type="Proteomes" id="UP000006190"/>
    </source>
</evidence>
<dbReference type="eggNOG" id="COG0431">
    <property type="taxonomic scope" value="Bacteria"/>
</dbReference>